<keyword evidence="3" id="KW-1185">Reference proteome</keyword>
<dbReference type="AlphaFoldDB" id="A0A9N9HX27"/>
<evidence type="ECO:0000313" key="3">
    <source>
        <dbReference type="Proteomes" id="UP000789342"/>
    </source>
</evidence>
<sequence>MEAMMLVQTPISLNRKLINHHEFLNQVYQSEQNKRQRSTEKKVGDYYELASNLSEDSSVSTHRETPTND</sequence>
<comment type="caution">
    <text evidence="2">The sequence shown here is derived from an EMBL/GenBank/DDBJ whole genome shotgun (WGS) entry which is preliminary data.</text>
</comment>
<feature type="region of interest" description="Disordered" evidence="1">
    <location>
        <begin position="50"/>
        <end position="69"/>
    </location>
</feature>
<dbReference type="Proteomes" id="UP000789342">
    <property type="component" value="Unassembled WGS sequence"/>
</dbReference>
<evidence type="ECO:0000313" key="2">
    <source>
        <dbReference type="EMBL" id="CAG8710340.1"/>
    </source>
</evidence>
<dbReference type="EMBL" id="CAJVPV010019233">
    <property type="protein sequence ID" value="CAG8710340.1"/>
    <property type="molecule type" value="Genomic_DNA"/>
</dbReference>
<accession>A0A9N9HX27</accession>
<reference evidence="2" key="1">
    <citation type="submission" date="2021-06" db="EMBL/GenBank/DDBJ databases">
        <authorList>
            <person name="Kallberg Y."/>
            <person name="Tangrot J."/>
            <person name="Rosling A."/>
        </authorList>
    </citation>
    <scope>NUCLEOTIDE SEQUENCE</scope>
    <source>
        <strain evidence="2">CL551</strain>
    </source>
</reference>
<protein>
    <submittedName>
        <fullName evidence="2">14570_t:CDS:1</fullName>
    </submittedName>
</protein>
<organism evidence="2 3">
    <name type="scientific">Acaulospora morrowiae</name>
    <dbReference type="NCBI Taxonomy" id="94023"/>
    <lineage>
        <taxon>Eukaryota</taxon>
        <taxon>Fungi</taxon>
        <taxon>Fungi incertae sedis</taxon>
        <taxon>Mucoromycota</taxon>
        <taxon>Glomeromycotina</taxon>
        <taxon>Glomeromycetes</taxon>
        <taxon>Diversisporales</taxon>
        <taxon>Acaulosporaceae</taxon>
        <taxon>Acaulospora</taxon>
    </lineage>
</organism>
<proteinExistence type="predicted"/>
<name>A0A9N9HX27_9GLOM</name>
<feature type="compositionally biased region" description="Polar residues" evidence="1">
    <location>
        <begin position="51"/>
        <end position="60"/>
    </location>
</feature>
<gene>
    <name evidence="2" type="ORF">AMORRO_LOCUS12647</name>
</gene>
<evidence type="ECO:0000256" key="1">
    <source>
        <dbReference type="SAM" id="MobiDB-lite"/>
    </source>
</evidence>